<dbReference type="Gene3D" id="3.90.80.10">
    <property type="entry name" value="Inorganic pyrophosphatase"/>
    <property type="match status" value="1"/>
</dbReference>
<dbReference type="GO" id="GO:0005737">
    <property type="term" value="C:cytoplasm"/>
    <property type="evidence" value="ECO:0007669"/>
    <property type="project" value="InterPro"/>
</dbReference>
<dbReference type="Proteomes" id="UP000324758">
    <property type="component" value="Unassembled WGS sequence"/>
</dbReference>
<evidence type="ECO:0000313" key="6">
    <source>
        <dbReference type="EMBL" id="TYL89130.1"/>
    </source>
</evidence>
<keyword evidence="3" id="KW-0479">Metal-binding</keyword>
<dbReference type="GO" id="GO:0000287">
    <property type="term" value="F:magnesium ion binding"/>
    <property type="evidence" value="ECO:0007669"/>
    <property type="project" value="InterPro"/>
</dbReference>
<evidence type="ECO:0000256" key="3">
    <source>
        <dbReference type="ARBA" id="ARBA00022723"/>
    </source>
</evidence>
<keyword evidence="5" id="KW-0460">Magnesium</keyword>
<evidence type="ECO:0000313" key="7">
    <source>
        <dbReference type="Proteomes" id="UP000324758"/>
    </source>
</evidence>
<name>A0A5D3K399_9BRAD</name>
<dbReference type="Pfam" id="PF00719">
    <property type="entry name" value="Pyrophosphatase"/>
    <property type="match status" value="1"/>
</dbReference>
<proteinExistence type="predicted"/>
<dbReference type="EC" id="3.6.1.1" evidence="2"/>
<dbReference type="InterPro" id="IPR036649">
    <property type="entry name" value="Pyrophosphatase_sf"/>
</dbReference>
<evidence type="ECO:0000256" key="4">
    <source>
        <dbReference type="ARBA" id="ARBA00022801"/>
    </source>
</evidence>
<organism evidence="6 7">
    <name type="scientific">Bradyrhizobium rifense</name>
    <dbReference type="NCBI Taxonomy" id="515499"/>
    <lineage>
        <taxon>Bacteria</taxon>
        <taxon>Pseudomonadati</taxon>
        <taxon>Pseudomonadota</taxon>
        <taxon>Alphaproteobacteria</taxon>
        <taxon>Hyphomicrobiales</taxon>
        <taxon>Nitrobacteraceae</taxon>
        <taxon>Bradyrhizobium</taxon>
    </lineage>
</organism>
<keyword evidence="7" id="KW-1185">Reference proteome</keyword>
<accession>A0A5D3K399</accession>
<dbReference type="GO" id="GO:0004427">
    <property type="term" value="F:inorganic diphosphate phosphatase activity"/>
    <property type="evidence" value="ECO:0007669"/>
    <property type="project" value="UniProtKB-EC"/>
</dbReference>
<dbReference type="PANTHER" id="PTHR10286">
    <property type="entry name" value="INORGANIC PYROPHOSPHATASE"/>
    <property type="match status" value="1"/>
</dbReference>
<comment type="cofactor">
    <cofactor evidence="1">
        <name>Mg(2+)</name>
        <dbReference type="ChEBI" id="CHEBI:18420"/>
    </cofactor>
</comment>
<reference evidence="6 7" key="1">
    <citation type="submission" date="2019-08" db="EMBL/GenBank/DDBJ databases">
        <title>Bradyrhizobium hipponensis sp. nov., a rhizobium isolated from a Lupinus angustifolius root nodule in Tunisia.</title>
        <authorList>
            <person name="Off K."/>
            <person name="Rejili M."/>
            <person name="Mars M."/>
            <person name="Brachmann A."/>
            <person name="Marin M."/>
        </authorList>
    </citation>
    <scope>NUCLEOTIDE SEQUENCE [LARGE SCALE GENOMIC DNA]</scope>
    <source>
        <strain evidence="6 7">CTAW71</strain>
    </source>
</reference>
<dbReference type="EMBL" id="VSSS01000062">
    <property type="protein sequence ID" value="TYL89130.1"/>
    <property type="molecule type" value="Genomic_DNA"/>
</dbReference>
<dbReference type="PROSITE" id="PS00387">
    <property type="entry name" value="PPASE"/>
    <property type="match status" value="1"/>
</dbReference>
<keyword evidence="4" id="KW-0378">Hydrolase</keyword>
<protein>
    <recommendedName>
        <fullName evidence="2">inorganic diphosphatase</fullName>
        <ecNumber evidence="2">3.6.1.1</ecNumber>
    </recommendedName>
</protein>
<comment type="caution">
    <text evidence="6">The sequence shown here is derived from an EMBL/GenBank/DDBJ whole genome shotgun (WGS) entry which is preliminary data.</text>
</comment>
<dbReference type="AlphaFoldDB" id="A0A5D3K399"/>
<sequence>MTDLLSLPSWADKNNLHAVVETPRGSSCKLDFDPKLGAFTLAKPLMAGLTYPYDWGFIPSTKAEDGDPLDVLIIHDAKTYPGVVLKCRPIGILEVQQKSQGRVERNDRVFAVPDRSPLEADLRDIRDLPSHGREELEQFFRATNALENKELSFLGWHGPNRAIKTIRRLSR</sequence>
<gene>
    <name evidence="6" type="ORF">FXB40_36675</name>
</gene>
<dbReference type="OrthoDB" id="5187599at2"/>
<evidence type="ECO:0000256" key="5">
    <source>
        <dbReference type="ARBA" id="ARBA00022842"/>
    </source>
</evidence>
<dbReference type="InterPro" id="IPR008162">
    <property type="entry name" value="Pyrophosphatase"/>
</dbReference>
<dbReference type="SUPFAM" id="SSF50324">
    <property type="entry name" value="Inorganic pyrophosphatase"/>
    <property type="match status" value="1"/>
</dbReference>
<evidence type="ECO:0000256" key="2">
    <source>
        <dbReference type="ARBA" id="ARBA00012146"/>
    </source>
</evidence>
<evidence type="ECO:0000256" key="1">
    <source>
        <dbReference type="ARBA" id="ARBA00001946"/>
    </source>
</evidence>
<dbReference type="GO" id="GO:0006796">
    <property type="term" value="P:phosphate-containing compound metabolic process"/>
    <property type="evidence" value="ECO:0007669"/>
    <property type="project" value="InterPro"/>
</dbReference>